<evidence type="ECO:0000259" key="2">
    <source>
        <dbReference type="Pfam" id="PF21104"/>
    </source>
</evidence>
<dbReference type="InterPro" id="IPR008928">
    <property type="entry name" value="6-hairpin_glycosidase_sf"/>
</dbReference>
<feature type="domain" description="Glycosyl hydrolase family 78 alpha-rhamnosidase N-terminal" evidence="2">
    <location>
        <begin position="44"/>
        <end position="171"/>
    </location>
</feature>
<dbReference type="Pfam" id="PF17389">
    <property type="entry name" value="Bac_rhamnosid6H"/>
    <property type="match status" value="1"/>
</dbReference>
<dbReference type="SUPFAM" id="SSF48208">
    <property type="entry name" value="Six-hairpin glycosidases"/>
    <property type="match status" value="1"/>
</dbReference>
<reference evidence="3" key="2">
    <citation type="journal article" date="2021" name="Sci. Rep.">
        <title>The distribution of antibiotic resistance genes in chicken gut microbiota commensals.</title>
        <authorList>
            <person name="Juricova H."/>
            <person name="Matiasovicova J."/>
            <person name="Kubasova T."/>
            <person name="Cejkova D."/>
            <person name="Rychlik I."/>
        </authorList>
    </citation>
    <scope>NUCLEOTIDE SEQUENCE</scope>
    <source>
        <strain evidence="3">An559</strain>
    </source>
</reference>
<evidence type="ECO:0000313" key="4">
    <source>
        <dbReference type="Proteomes" id="UP000774750"/>
    </source>
</evidence>
<evidence type="ECO:0000313" key="3">
    <source>
        <dbReference type="EMBL" id="MBM6919747.1"/>
    </source>
</evidence>
<dbReference type="GO" id="GO:0016787">
    <property type="term" value="F:hydrolase activity"/>
    <property type="evidence" value="ECO:0007669"/>
    <property type="project" value="UniProtKB-KW"/>
</dbReference>
<dbReference type="InterPro" id="IPR012341">
    <property type="entry name" value="6hp_glycosidase-like_sf"/>
</dbReference>
<dbReference type="InterPro" id="IPR035396">
    <property type="entry name" value="Bac_rhamnosid6H"/>
</dbReference>
<proteinExistence type="predicted"/>
<dbReference type="Gene3D" id="1.50.10.10">
    <property type="match status" value="1"/>
</dbReference>
<evidence type="ECO:0000259" key="1">
    <source>
        <dbReference type="Pfam" id="PF17389"/>
    </source>
</evidence>
<dbReference type="EMBL" id="JACJKY010000001">
    <property type="protein sequence ID" value="MBM6919747.1"/>
    <property type="molecule type" value="Genomic_DNA"/>
</dbReference>
<keyword evidence="4" id="KW-1185">Reference proteome</keyword>
<dbReference type="Pfam" id="PF21104">
    <property type="entry name" value="Glyco_hydro_78_N"/>
    <property type="match status" value="1"/>
</dbReference>
<feature type="domain" description="Alpha-L-rhamnosidase six-hairpin glycosidase" evidence="1">
    <location>
        <begin position="183"/>
        <end position="517"/>
    </location>
</feature>
<sequence>MNETEKTVAYPSAAYFLQKANLLAPTLQRVDVHPVSLIELYQGTEDWAFREQAPIDQLFTRTFQKGDRVLIDFGTHCVGYVHLSISPIGSPPDAPAYLKVKFGEHLCEMAEDSSDYHGSLSASWIQEEFVHVDVMPTELDLKRRYAFRFMEIVIKDTSPKYQIKIDHLFCETVSSADMNAVPVISCSDPLLNEIDRVSVKTMHDCMQEVFEDGPKRDRRLWIGDLRLQALTNYETFQNNDLVKRCLYLFAGLCQEDGRVSACVFTKPSPITDDTVLFDYSLFFVSCLHDYYMHTKDLACVKELWETACRQIAIAKTYLREDGVLRDRSDWWCFVDWNDVLNKQASAQAIFIYAVKQACTLADVLKDEEKKREFEELSDTLIDGAKRVLWDASKGFFVSGAERQISWASQVWFVLAQVFSKEENEALLKRLIQKNPPVKMITPYLYHHFIEALWISGMQTEAIAYLKSYWGGMIADGADCFYELYDPADKLASPYGSRVINSYCHAWSGTPAYFIRKYLC</sequence>
<protein>
    <submittedName>
        <fullName evidence="3">Sugar hydrolase</fullName>
    </submittedName>
</protein>
<dbReference type="PANTHER" id="PTHR34987">
    <property type="entry name" value="C, PUTATIVE (AFU_ORTHOLOGUE AFUA_3G02880)-RELATED"/>
    <property type="match status" value="1"/>
</dbReference>
<keyword evidence="3" id="KW-0378">Hydrolase</keyword>
<accession>A0A938X5F4</accession>
<organism evidence="3 4">
    <name type="scientific">Merdimmobilis hominis</name>
    <dbReference type="NCBI Taxonomy" id="2897707"/>
    <lineage>
        <taxon>Bacteria</taxon>
        <taxon>Bacillati</taxon>
        <taxon>Bacillota</taxon>
        <taxon>Clostridia</taxon>
        <taxon>Eubacteriales</taxon>
        <taxon>Oscillospiraceae</taxon>
        <taxon>Merdimmobilis</taxon>
    </lineage>
</organism>
<dbReference type="AlphaFoldDB" id="A0A938X5F4"/>
<dbReference type="Proteomes" id="UP000774750">
    <property type="component" value="Unassembled WGS sequence"/>
</dbReference>
<comment type="caution">
    <text evidence="3">The sequence shown here is derived from an EMBL/GenBank/DDBJ whole genome shotgun (WGS) entry which is preliminary data.</text>
</comment>
<dbReference type="RefSeq" id="WP_204443824.1">
    <property type="nucleotide sequence ID" value="NZ_JACJKY010000001.1"/>
</dbReference>
<name>A0A938X5F4_9FIRM</name>
<dbReference type="PANTHER" id="PTHR34987:SF4">
    <property type="entry name" value="ALPHA-L-RHAMNOSIDASE C-TERMINAL DOMAIN-CONTAINING PROTEIN"/>
    <property type="match status" value="1"/>
</dbReference>
<gene>
    <name evidence="3" type="ORF">H6A12_01015</name>
</gene>
<reference evidence="3" key="1">
    <citation type="submission" date="2020-08" db="EMBL/GenBank/DDBJ databases">
        <authorList>
            <person name="Cejkova D."/>
            <person name="Kubasova T."/>
            <person name="Jahodarova E."/>
            <person name="Rychlik I."/>
        </authorList>
    </citation>
    <scope>NUCLEOTIDE SEQUENCE</scope>
    <source>
        <strain evidence="3">An559</strain>
    </source>
</reference>
<dbReference type="GO" id="GO:0005975">
    <property type="term" value="P:carbohydrate metabolic process"/>
    <property type="evidence" value="ECO:0007669"/>
    <property type="project" value="InterPro"/>
</dbReference>
<dbReference type="InterPro" id="IPR049164">
    <property type="entry name" value="Glyco_hydro_78_N"/>
</dbReference>